<reference evidence="1 2" key="1">
    <citation type="submission" date="2024-08" db="EMBL/GenBank/DDBJ databases">
        <authorList>
            <person name="Cucini C."/>
            <person name="Frati F."/>
        </authorList>
    </citation>
    <scope>NUCLEOTIDE SEQUENCE [LARGE SCALE GENOMIC DNA]</scope>
</reference>
<dbReference type="Proteomes" id="UP001642540">
    <property type="component" value="Unassembled WGS sequence"/>
</dbReference>
<protein>
    <submittedName>
        <fullName evidence="1">Uncharacterized protein</fullName>
    </submittedName>
</protein>
<evidence type="ECO:0000313" key="1">
    <source>
        <dbReference type="EMBL" id="CAL8130080.1"/>
    </source>
</evidence>
<accession>A0ABP1RLC8</accession>
<proteinExistence type="predicted"/>
<dbReference type="EMBL" id="CAXLJM020000081">
    <property type="protein sequence ID" value="CAL8130080.1"/>
    <property type="molecule type" value="Genomic_DNA"/>
</dbReference>
<evidence type="ECO:0000313" key="2">
    <source>
        <dbReference type="Proteomes" id="UP001642540"/>
    </source>
</evidence>
<gene>
    <name evidence="1" type="ORF">ODALV1_LOCUS23554</name>
</gene>
<keyword evidence="2" id="KW-1185">Reference proteome</keyword>
<sequence>MATEDVHTNIDIAPSIQAIKTSSIGKGFWFVTTYKHEPNPMQNTAMEILKYQVRHLYHGTLFRKNVSCVGHHFNGIVGQYENTFVYTPNALIQLQRLFIVGMLRFSIKFSVLGVCSMRLMKR</sequence>
<organism evidence="1 2">
    <name type="scientific">Orchesella dallaii</name>
    <dbReference type="NCBI Taxonomy" id="48710"/>
    <lineage>
        <taxon>Eukaryota</taxon>
        <taxon>Metazoa</taxon>
        <taxon>Ecdysozoa</taxon>
        <taxon>Arthropoda</taxon>
        <taxon>Hexapoda</taxon>
        <taxon>Collembola</taxon>
        <taxon>Entomobryomorpha</taxon>
        <taxon>Entomobryoidea</taxon>
        <taxon>Orchesellidae</taxon>
        <taxon>Orchesellinae</taxon>
        <taxon>Orchesella</taxon>
    </lineage>
</organism>
<comment type="caution">
    <text evidence="1">The sequence shown here is derived from an EMBL/GenBank/DDBJ whole genome shotgun (WGS) entry which is preliminary data.</text>
</comment>
<name>A0ABP1RLC8_9HEXA</name>